<gene>
    <name evidence="2" type="ORF">PSM7751_01470</name>
</gene>
<evidence type="ECO:0000313" key="2">
    <source>
        <dbReference type="EMBL" id="SLN35152.1"/>
    </source>
</evidence>
<name>A0A1X6Z0R2_9RHOB</name>
<feature type="transmembrane region" description="Helical" evidence="1">
    <location>
        <begin position="47"/>
        <end position="66"/>
    </location>
</feature>
<dbReference type="AlphaFoldDB" id="A0A1X6Z0R2"/>
<feature type="transmembrane region" description="Helical" evidence="1">
    <location>
        <begin position="23"/>
        <end position="41"/>
    </location>
</feature>
<evidence type="ECO:0000313" key="3">
    <source>
        <dbReference type="Proteomes" id="UP000193963"/>
    </source>
</evidence>
<dbReference type="EMBL" id="FWFN01000003">
    <property type="protein sequence ID" value="SLN35152.1"/>
    <property type="molecule type" value="Genomic_DNA"/>
</dbReference>
<dbReference type="Proteomes" id="UP000193963">
    <property type="component" value="Unassembled WGS sequence"/>
</dbReference>
<dbReference type="InterPro" id="IPR019253">
    <property type="entry name" value="DUF2244_TM"/>
</dbReference>
<sequence>MPYRWTTETELELSPHRSLSPRGFAGVILLFFTLVLVPILAFLGTLALWGLLPFAMLALWGLWWGLRRSYADGAITEHLVLTPDSCRLTRHGPRGAHAEWACNPYWVRVTSHEDAGPVKHYVTLSGNGREVEIGAFLSEEERKRLYPELRAAISEMRAAAGPDGGAPRL</sequence>
<keyword evidence="1" id="KW-1133">Transmembrane helix</keyword>
<evidence type="ECO:0000256" key="1">
    <source>
        <dbReference type="SAM" id="Phobius"/>
    </source>
</evidence>
<keyword evidence="1" id="KW-0812">Transmembrane</keyword>
<keyword evidence="1" id="KW-0472">Membrane</keyword>
<accession>A0A1X6Z0R2</accession>
<reference evidence="2 3" key="1">
    <citation type="submission" date="2017-03" db="EMBL/GenBank/DDBJ databases">
        <authorList>
            <person name="Afonso C.L."/>
            <person name="Miller P.J."/>
            <person name="Scott M.A."/>
            <person name="Spackman E."/>
            <person name="Goraichik I."/>
            <person name="Dimitrov K.M."/>
            <person name="Suarez D.L."/>
            <person name="Swayne D.E."/>
        </authorList>
    </citation>
    <scope>NUCLEOTIDE SEQUENCE [LARGE SCALE GENOMIC DNA]</scope>
    <source>
        <strain evidence="2 3">CECT 7751</strain>
    </source>
</reference>
<proteinExistence type="predicted"/>
<keyword evidence="3" id="KW-1185">Reference proteome</keyword>
<organism evidence="2 3">
    <name type="scientific">Pseudooceanicola marinus</name>
    <dbReference type="NCBI Taxonomy" id="396013"/>
    <lineage>
        <taxon>Bacteria</taxon>
        <taxon>Pseudomonadati</taxon>
        <taxon>Pseudomonadota</taxon>
        <taxon>Alphaproteobacteria</taxon>
        <taxon>Rhodobacterales</taxon>
        <taxon>Paracoccaceae</taxon>
        <taxon>Pseudooceanicola</taxon>
    </lineage>
</organism>
<evidence type="ECO:0008006" key="4">
    <source>
        <dbReference type="Google" id="ProtNLM"/>
    </source>
</evidence>
<dbReference type="Pfam" id="PF10003">
    <property type="entry name" value="DUF2244"/>
    <property type="match status" value="1"/>
</dbReference>
<dbReference type="RefSeq" id="WP_085887364.1">
    <property type="nucleotide sequence ID" value="NZ_FWFN01000003.1"/>
</dbReference>
<protein>
    <recommendedName>
        <fullName evidence="4">Integral membrane protein</fullName>
    </recommendedName>
</protein>
<dbReference type="OrthoDB" id="9808190at2"/>